<reference evidence="2 3" key="1">
    <citation type="journal article" date="2018" name="Front. Plant Sci.">
        <title>Red Clover (Trifolium pratense) and Zigzag Clover (T. medium) - A Picture of Genomic Similarities and Differences.</title>
        <authorList>
            <person name="Dluhosova J."/>
            <person name="Istvanek J."/>
            <person name="Nedelnik J."/>
            <person name="Repkova J."/>
        </authorList>
    </citation>
    <scope>NUCLEOTIDE SEQUENCE [LARGE SCALE GENOMIC DNA]</scope>
    <source>
        <strain evidence="3">cv. 10/8</strain>
        <tissue evidence="2">Leaf</tissue>
    </source>
</reference>
<organism evidence="2 3">
    <name type="scientific">Trifolium medium</name>
    <dbReference type="NCBI Taxonomy" id="97028"/>
    <lineage>
        <taxon>Eukaryota</taxon>
        <taxon>Viridiplantae</taxon>
        <taxon>Streptophyta</taxon>
        <taxon>Embryophyta</taxon>
        <taxon>Tracheophyta</taxon>
        <taxon>Spermatophyta</taxon>
        <taxon>Magnoliopsida</taxon>
        <taxon>eudicotyledons</taxon>
        <taxon>Gunneridae</taxon>
        <taxon>Pentapetalae</taxon>
        <taxon>rosids</taxon>
        <taxon>fabids</taxon>
        <taxon>Fabales</taxon>
        <taxon>Fabaceae</taxon>
        <taxon>Papilionoideae</taxon>
        <taxon>50 kb inversion clade</taxon>
        <taxon>NPAAA clade</taxon>
        <taxon>Hologalegina</taxon>
        <taxon>IRL clade</taxon>
        <taxon>Trifolieae</taxon>
        <taxon>Trifolium</taxon>
    </lineage>
</organism>
<evidence type="ECO:0000313" key="3">
    <source>
        <dbReference type="Proteomes" id="UP000265520"/>
    </source>
</evidence>
<accession>A0A392NBJ2</accession>
<dbReference type="EMBL" id="LXQA010033949">
    <property type="protein sequence ID" value="MCH97042.1"/>
    <property type="molecule type" value="Genomic_DNA"/>
</dbReference>
<dbReference type="Proteomes" id="UP000265520">
    <property type="component" value="Unassembled WGS sequence"/>
</dbReference>
<evidence type="ECO:0000313" key="2">
    <source>
        <dbReference type="EMBL" id="MCH97042.1"/>
    </source>
</evidence>
<keyword evidence="3" id="KW-1185">Reference proteome</keyword>
<protein>
    <submittedName>
        <fullName evidence="2">Uncharacterized protein</fullName>
    </submittedName>
</protein>
<comment type="caution">
    <text evidence="2">The sequence shown here is derived from an EMBL/GenBank/DDBJ whole genome shotgun (WGS) entry which is preliminary data.</text>
</comment>
<proteinExistence type="predicted"/>
<keyword evidence="1" id="KW-0732">Signal</keyword>
<name>A0A392NBJ2_9FABA</name>
<evidence type="ECO:0000256" key="1">
    <source>
        <dbReference type="SAM" id="SignalP"/>
    </source>
</evidence>
<feature type="signal peptide" evidence="1">
    <location>
        <begin position="1"/>
        <end position="22"/>
    </location>
</feature>
<sequence>MLELINLSLFFVDVIGIDKSNGDPVAVKRLEKAKVFVVDDCDFEWKDLAVRMESCRISPAAVVERRASTTTAVERMLLFRN</sequence>
<dbReference type="AlphaFoldDB" id="A0A392NBJ2"/>
<feature type="chain" id="PRO_5017474376" evidence="1">
    <location>
        <begin position="23"/>
        <end position="81"/>
    </location>
</feature>